<dbReference type="AlphaFoldDB" id="A0AAW1IKC1"/>
<comment type="caution">
    <text evidence="1">The sequence shown here is derived from an EMBL/GenBank/DDBJ whole genome shotgun (WGS) entry which is preliminary data.</text>
</comment>
<evidence type="ECO:0000313" key="1">
    <source>
        <dbReference type="EMBL" id="KAK9689880.1"/>
    </source>
</evidence>
<reference evidence="1" key="1">
    <citation type="submission" date="2024-03" db="EMBL/GenBank/DDBJ databases">
        <title>WGS assembly of Saponaria officinalis var. Norfolk2.</title>
        <authorList>
            <person name="Jenkins J."/>
            <person name="Shu S."/>
            <person name="Grimwood J."/>
            <person name="Barry K."/>
            <person name="Goodstein D."/>
            <person name="Schmutz J."/>
            <person name="Leebens-Mack J."/>
            <person name="Osbourn A."/>
        </authorList>
    </citation>
    <scope>NUCLEOTIDE SEQUENCE [LARGE SCALE GENOMIC DNA]</scope>
    <source>
        <strain evidence="1">JIC</strain>
    </source>
</reference>
<protein>
    <submittedName>
        <fullName evidence="1">Uncharacterized protein</fullName>
    </submittedName>
</protein>
<sequence>MLTFEILKKNIHDNYTQFDWIYVCVAGRTLSRTFQIICCFRRYVRYQQKVKFLCATKLLSNLRLYPTTLRVVGSAIYRKVAPTFYYVTTFSDLFQSEICYMLFGFNVSLKCNLIISHLLFINDKKIIRSIY</sequence>
<keyword evidence="2" id="KW-1185">Reference proteome</keyword>
<dbReference type="EMBL" id="JBDFQZ010000009">
    <property type="protein sequence ID" value="KAK9689880.1"/>
    <property type="molecule type" value="Genomic_DNA"/>
</dbReference>
<dbReference type="Proteomes" id="UP001443914">
    <property type="component" value="Unassembled WGS sequence"/>
</dbReference>
<gene>
    <name evidence="1" type="ORF">RND81_09G087800</name>
</gene>
<name>A0AAW1IKC1_SAPOF</name>
<proteinExistence type="predicted"/>
<evidence type="ECO:0000313" key="2">
    <source>
        <dbReference type="Proteomes" id="UP001443914"/>
    </source>
</evidence>
<organism evidence="1 2">
    <name type="scientific">Saponaria officinalis</name>
    <name type="common">Common soapwort</name>
    <name type="synonym">Lychnis saponaria</name>
    <dbReference type="NCBI Taxonomy" id="3572"/>
    <lineage>
        <taxon>Eukaryota</taxon>
        <taxon>Viridiplantae</taxon>
        <taxon>Streptophyta</taxon>
        <taxon>Embryophyta</taxon>
        <taxon>Tracheophyta</taxon>
        <taxon>Spermatophyta</taxon>
        <taxon>Magnoliopsida</taxon>
        <taxon>eudicotyledons</taxon>
        <taxon>Gunneridae</taxon>
        <taxon>Pentapetalae</taxon>
        <taxon>Caryophyllales</taxon>
        <taxon>Caryophyllaceae</taxon>
        <taxon>Caryophylleae</taxon>
        <taxon>Saponaria</taxon>
    </lineage>
</organism>
<accession>A0AAW1IKC1</accession>